<accession>A0A7G5FC35</accession>
<reference evidence="1 2" key="1">
    <citation type="submission" date="2020-07" db="EMBL/GenBank/DDBJ databases">
        <title>non toxigenic Corynebacterium sp. nov from a clinical source.</title>
        <authorList>
            <person name="Bernier A.-M."/>
            <person name="Bernard K."/>
        </authorList>
    </citation>
    <scope>NUCLEOTIDE SEQUENCE [LARGE SCALE GENOMIC DNA]</scope>
    <source>
        <strain evidence="2">NML 93-0612</strain>
    </source>
</reference>
<organism evidence="1 2">
    <name type="scientific">Corynebacterium hindlerae</name>
    <dbReference type="NCBI Taxonomy" id="699041"/>
    <lineage>
        <taxon>Bacteria</taxon>
        <taxon>Bacillati</taxon>
        <taxon>Actinomycetota</taxon>
        <taxon>Actinomycetes</taxon>
        <taxon>Mycobacteriales</taxon>
        <taxon>Corynebacteriaceae</taxon>
        <taxon>Corynebacterium</taxon>
    </lineage>
</organism>
<dbReference type="AlphaFoldDB" id="A0A7G5FC35"/>
<dbReference type="Proteomes" id="UP000515570">
    <property type="component" value="Chromosome"/>
</dbReference>
<dbReference type="Pfam" id="PF12686">
    <property type="entry name" value="DUF3800"/>
    <property type="match status" value="1"/>
</dbReference>
<proteinExistence type="predicted"/>
<name>A0A7G5FC35_9CORY</name>
<gene>
    <name evidence="1" type="ORF">HW450_07240</name>
</gene>
<dbReference type="InterPro" id="IPR024524">
    <property type="entry name" value="DUF3800"/>
</dbReference>
<evidence type="ECO:0000313" key="1">
    <source>
        <dbReference type="EMBL" id="QMV84176.1"/>
    </source>
</evidence>
<sequence length="238" mass="27056">MVAKSKNFSLPNRVPVSTIYLDESGARNSSGGFFVVGFVKVRNAPSLEREIRHLRQKHGFYREIHFADIKADKVAFYFEVVEVLAAADVRVGGSVYDSKTLFDDDRETWEQQALMAARLIQGNINRGELVNVFMDLVQTPQGFTVAETVKHEVNRKLGSRCIVEAYDVDSQVMDFVQLADLVASSIAYERRRDRKPDNAKRQTPKARVASRLRRALELDSFEDVQEGKVNIMTVRQLK</sequence>
<protein>
    <submittedName>
        <fullName evidence="1">DUF3800 domain-containing protein</fullName>
    </submittedName>
</protein>
<evidence type="ECO:0000313" key="2">
    <source>
        <dbReference type="Proteomes" id="UP000515570"/>
    </source>
</evidence>
<keyword evidence="2" id="KW-1185">Reference proteome</keyword>
<dbReference type="EMBL" id="CP059833">
    <property type="protein sequence ID" value="QMV84176.1"/>
    <property type="molecule type" value="Genomic_DNA"/>
</dbReference>